<comment type="caution">
    <text evidence="1">The sequence shown here is derived from an EMBL/GenBank/DDBJ whole genome shotgun (WGS) entry which is preliminary data.</text>
</comment>
<organism evidence="1 2">
    <name type="scientific">Microlunatus panaciterrae</name>
    <dbReference type="NCBI Taxonomy" id="400768"/>
    <lineage>
        <taxon>Bacteria</taxon>
        <taxon>Bacillati</taxon>
        <taxon>Actinomycetota</taxon>
        <taxon>Actinomycetes</taxon>
        <taxon>Propionibacteriales</taxon>
        <taxon>Propionibacteriaceae</taxon>
        <taxon>Microlunatus</taxon>
    </lineage>
</organism>
<evidence type="ECO:0000313" key="2">
    <source>
        <dbReference type="Proteomes" id="UP000704762"/>
    </source>
</evidence>
<sequence length="111" mass="12449">MAKHPLQPALDRNCAGVLKTATGLPRDREGDEIAHKFTTLFTKVDTEIADVIEADIKRNACCTRVKRPRIVENSSQMIAPPRERYLPLGETDHPAIVELIRDRLHPAPLSM</sequence>
<dbReference type="Proteomes" id="UP000704762">
    <property type="component" value="Unassembled WGS sequence"/>
</dbReference>
<dbReference type="RefSeq" id="WP_204917255.1">
    <property type="nucleotide sequence ID" value="NZ_BAAAQP010000002.1"/>
</dbReference>
<keyword evidence="2" id="KW-1185">Reference proteome</keyword>
<evidence type="ECO:0000313" key="1">
    <source>
        <dbReference type="EMBL" id="MBM7798746.1"/>
    </source>
</evidence>
<dbReference type="EMBL" id="JAFBCF010000001">
    <property type="protein sequence ID" value="MBM7798746.1"/>
    <property type="molecule type" value="Genomic_DNA"/>
</dbReference>
<reference evidence="1 2" key="1">
    <citation type="submission" date="2021-01" db="EMBL/GenBank/DDBJ databases">
        <title>Sequencing the genomes of 1000 actinobacteria strains.</title>
        <authorList>
            <person name="Klenk H.-P."/>
        </authorList>
    </citation>
    <scope>NUCLEOTIDE SEQUENCE [LARGE SCALE GENOMIC DNA]</scope>
    <source>
        <strain evidence="1 2">DSM 18662</strain>
    </source>
</reference>
<accession>A0ABS2RIC9</accession>
<protein>
    <submittedName>
        <fullName evidence="1">Uncharacterized protein</fullName>
    </submittedName>
</protein>
<name>A0ABS2RIC9_9ACTN</name>
<proteinExistence type="predicted"/>
<gene>
    <name evidence="1" type="ORF">JOE57_001667</name>
</gene>